<feature type="domain" description="YdhG-like" evidence="1">
    <location>
        <begin position="19"/>
        <end position="74"/>
    </location>
</feature>
<dbReference type="eggNOG" id="COG5646">
    <property type="taxonomic scope" value="Bacteria"/>
</dbReference>
<evidence type="ECO:0000259" key="1">
    <source>
        <dbReference type="Pfam" id="PF08818"/>
    </source>
</evidence>
<comment type="caution">
    <text evidence="2">The sequence shown here is derived from an EMBL/GenBank/DDBJ whole genome shotgun (WGS) entry which is preliminary data.</text>
</comment>
<name>A0A062V610_9PROT</name>
<accession>A0A062V610</accession>
<dbReference type="STRING" id="1280954.HPO_14761"/>
<dbReference type="Gene3D" id="3.90.1150.200">
    <property type="match status" value="1"/>
</dbReference>
<gene>
    <name evidence="2" type="ORF">HPO_14761</name>
</gene>
<dbReference type="AlphaFoldDB" id="A0A062V610"/>
<dbReference type="InterPro" id="IPR014922">
    <property type="entry name" value="YdhG-like"/>
</dbReference>
<evidence type="ECO:0000313" key="2">
    <source>
        <dbReference type="EMBL" id="KCZ97450.1"/>
    </source>
</evidence>
<proteinExistence type="predicted"/>
<reference evidence="2 3" key="1">
    <citation type="journal article" date="2014" name="Antonie Van Leeuwenhoek">
        <title>Hyphomonas beringensis sp. nov. and Hyphomonas chukchiensis sp. nov., isolated from surface seawater of the Bering Sea and Chukchi Sea.</title>
        <authorList>
            <person name="Li C."/>
            <person name="Lai Q."/>
            <person name="Li G."/>
            <person name="Dong C."/>
            <person name="Wang J."/>
            <person name="Liao Y."/>
            <person name="Shao Z."/>
        </authorList>
    </citation>
    <scope>NUCLEOTIDE SEQUENCE [LARGE SCALE GENOMIC DNA]</scope>
    <source>
        <strain evidence="2 3">PS728</strain>
    </source>
</reference>
<keyword evidence="3" id="KW-1185">Reference proteome</keyword>
<dbReference type="PATRIC" id="fig|1280954.3.peg.2988"/>
<dbReference type="Proteomes" id="UP000027100">
    <property type="component" value="Unassembled WGS sequence"/>
</dbReference>
<protein>
    <recommendedName>
        <fullName evidence="1">YdhG-like domain-containing protein</fullName>
    </recommendedName>
</protein>
<dbReference type="Pfam" id="PF08818">
    <property type="entry name" value="DUF1801"/>
    <property type="match status" value="1"/>
</dbReference>
<sequence>MPGKSATPDEFMAALAHPKRAEAEALRKIIRGLKAPRFEEGIKWNAPSYSLGGVHYLTFNFGDLKSVRLIFHCDTARKENKGGPPLIADETGLLVFQSDIRALAAFGGMEEVTVAEKKLPGLVKRWIEAAQA</sequence>
<dbReference type="SUPFAM" id="SSF159888">
    <property type="entry name" value="YdhG-like"/>
    <property type="match status" value="1"/>
</dbReference>
<organism evidence="2 3">
    <name type="scientific">Hyphomonas polymorpha PS728</name>
    <dbReference type="NCBI Taxonomy" id="1280954"/>
    <lineage>
        <taxon>Bacteria</taxon>
        <taxon>Pseudomonadati</taxon>
        <taxon>Pseudomonadota</taxon>
        <taxon>Alphaproteobacteria</taxon>
        <taxon>Hyphomonadales</taxon>
        <taxon>Hyphomonadaceae</taxon>
        <taxon>Hyphomonas</taxon>
    </lineage>
</organism>
<dbReference type="EMBL" id="ARYM01000019">
    <property type="protein sequence ID" value="KCZ97450.1"/>
    <property type="molecule type" value="Genomic_DNA"/>
</dbReference>
<evidence type="ECO:0000313" key="3">
    <source>
        <dbReference type="Proteomes" id="UP000027100"/>
    </source>
</evidence>